<comment type="similarity">
    <text evidence="2">Belongs to the RNase H family.</text>
</comment>
<dbReference type="PROSITE" id="PS50879">
    <property type="entry name" value="RNASE_H_1"/>
    <property type="match status" value="1"/>
</dbReference>
<evidence type="ECO:0000256" key="6">
    <source>
        <dbReference type="ARBA" id="ARBA00022759"/>
    </source>
</evidence>
<dbReference type="Pfam" id="PF00075">
    <property type="entry name" value="RNase_H"/>
    <property type="match status" value="1"/>
</dbReference>
<protein>
    <recommendedName>
        <fullName evidence="3">ribonuclease H</fullName>
        <ecNumber evidence="3">3.1.26.4</ecNumber>
    </recommendedName>
</protein>
<dbReference type="InterPro" id="IPR036397">
    <property type="entry name" value="RNaseH_sf"/>
</dbReference>
<name>A0A7R9BZL7_9CRUS</name>
<dbReference type="PANTHER" id="PTHR10642:SF26">
    <property type="entry name" value="RIBONUCLEASE H1"/>
    <property type="match status" value="1"/>
</dbReference>
<dbReference type="EC" id="3.1.26.4" evidence="3"/>
<evidence type="ECO:0000256" key="3">
    <source>
        <dbReference type="ARBA" id="ARBA00012180"/>
    </source>
</evidence>
<organism evidence="9">
    <name type="scientific">Notodromas monacha</name>
    <dbReference type="NCBI Taxonomy" id="399045"/>
    <lineage>
        <taxon>Eukaryota</taxon>
        <taxon>Metazoa</taxon>
        <taxon>Ecdysozoa</taxon>
        <taxon>Arthropoda</taxon>
        <taxon>Crustacea</taxon>
        <taxon>Oligostraca</taxon>
        <taxon>Ostracoda</taxon>
        <taxon>Podocopa</taxon>
        <taxon>Podocopida</taxon>
        <taxon>Cypridocopina</taxon>
        <taxon>Cypridoidea</taxon>
        <taxon>Cyprididae</taxon>
        <taxon>Notodromas</taxon>
    </lineage>
</organism>
<keyword evidence="7" id="KW-0378">Hydrolase</keyword>
<dbReference type="EMBL" id="CAJPEX010005123">
    <property type="protein sequence ID" value="CAG0923420.1"/>
    <property type="molecule type" value="Genomic_DNA"/>
</dbReference>
<evidence type="ECO:0000256" key="7">
    <source>
        <dbReference type="ARBA" id="ARBA00022801"/>
    </source>
</evidence>
<dbReference type="Proteomes" id="UP000678499">
    <property type="component" value="Unassembled WGS sequence"/>
</dbReference>
<evidence type="ECO:0000313" key="9">
    <source>
        <dbReference type="EMBL" id="CAD7283268.1"/>
    </source>
</evidence>
<gene>
    <name evidence="9" type="ORF">NMOB1V02_LOCUS10884</name>
</gene>
<sequence length="176" mass="19533">MAMIPRNILERARMANRNTFLYTHDGFAYCYADGSCMEPARNAGVGVWFGHNHIANISEPLSVPGTNNRAELLALLYAIHAAKASGLQCLEIRSDSKYAIQCVTDWLPKWKNNNWQTCACTSVENQVEIRAIDEARSNMNVRFEWVPGHSGDFGNGAADALAKAGATESLRMYRGY</sequence>
<evidence type="ECO:0000259" key="8">
    <source>
        <dbReference type="PROSITE" id="PS50879"/>
    </source>
</evidence>
<dbReference type="CDD" id="cd09280">
    <property type="entry name" value="RNase_HI_eukaryote_like"/>
    <property type="match status" value="1"/>
</dbReference>
<dbReference type="InterPro" id="IPR002156">
    <property type="entry name" value="RNaseH_domain"/>
</dbReference>
<evidence type="ECO:0000256" key="4">
    <source>
        <dbReference type="ARBA" id="ARBA00022722"/>
    </source>
</evidence>
<dbReference type="AlphaFoldDB" id="A0A7R9BZL7"/>
<feature type="domain" description="RNase H type-1" evidence="8">
    <location>
        <begin position="24"/>
        <end position="167"/>
    </location>
</feature>
<dbReference type="EMBL" id="OA887160">
    <property type="protein sequence ID" value="CAD7283268.1"/>
    <property type="molecule type" value="Genomic_DNA"/>
</dbReference>
<dbReference type="Gene3D" id="3.30.420.10">
    <property type="entry name" value="Ribonuclease H-like superfamily/Ribonuclease H"/>
    <property type="match status" value="1"/>
</dbReference>
<keyword evidence="6" id="KW-0255">Endonuclease</keyword>
<comment type="catalytic activity">
    <reaction evidence="1">
        <text>Endonucleolytic cleavage to 5'-phosphomonoester.</text>
        <dbReference type="EC" id="3.1.26.4"/>
    </reaction>
</comment>
<evidence type="ECO:0000256" key="1">
    <source>
        <dbReference type="ARBA" id="ARBA00000077"/>
    </source>
</evidence>
<dbReference type="InterPro" id="IPR050092">
    <property type="entry name" value="RNase_H"/>
</dbReference>
<evidence type="ECO:0000256" key="5">
    <source>
        <dbReference type="ARBA" id="ARBA00022723"/>
    </source>
</evidence>
<accession>A0A7R9BZL7</accession>
<dbReference type="GO" id="GO:0043137">
    <property type="term" value="P:DNA replication, removal of RNA primer"/>
    <property type="evidence" value="ECO:0007669"/>
    <property type="project" value="TreeGrafter"/>
</dbReference>
<dbReference type="GO" id="GO:0003676">
    <property type="term" value="F:nucleic acid binding"/>
    <property type="evidence" value="ECO:0007669"/>
    <property type="project" value="InterPro"/>
</dbReference>
<dbReference type="InterPro" id="IPR012337">
    <property type="entry name" value="RNaseH-like_sf"/>
</dbReference>
<proteinExistence type="inferred from homology"/>
<dbReference type="PANTHER" id="PTHR10642">
    <property type="entry name" value="RIBONUCLEASE H1"/>
    <property type="match status" value="1"/>
</dbReference>
<keyword evidence="5" id="KW-0479">Metal-binding</keyword>
<evidence type="ECO:0000256" key="2">
    <source>
        <dbReference type="ARBA" id="ARBA00005300"/>
    </source>
</evidence>
<dbReference type="GO" id="GO:0004523">
    <property type="term" value="F:RNA-DNA hybrid ribonuclease activity"/>
    <property type="evidence" value="ECO:0007669"/>
    <property type="project" value="UniProtKB-EC"/>
</dbReference>
<dbReference type="OrthoDB" id="6340616at2759"/>
<reference evidence="9" key="1">
    <citation type="submission" date="2020-11" db="EMBL/GenBank/DDBJ databases">
        <authorList>
            <person name="Tran Van P."/>
        </authorList>
    </citation>
    <scope>NUCLEOTIDE SEQUENCE</scope>
</reference>
<dbReference type="GO" id="GO:0046872">
    <property type="term" value="F:metal ion binding"/>
    <property type="evidence" value="ECO:0007669"/>
    <property type="project" value="UniProtKB-KW"/>
</dbReference>
<dbReference type="SUPFAM" id="SSF53098">
    <property type="entry name" value="Ribonuclease H-like"/>
    <property type="match status" value="1"/>
</dbReference>
<evidence type="ECO:0000313" key="10">
    <source>
        <dbReference type="Proteomes" id="UP000678499"/>
    </source>
</evidence>
<keyword evidence="10" id="KW-1185">Reference proteome</keyword>
<keyword evidence="4" id="KW-0540">Nuclease</keyword>